<proteinExistence type="predicted"/>
<dbReference type="Proteomes" id="UP001524478">
    <property type="component" value="Unassembled WGS sequence"/>
</dbReference>
<evidence type="ECO:0000313" key="1">
    <source>
        <dbReference type="EMBL" id="MCQ4924808.1"/>
    </source>
</evidence>
<name>A0ABT1SEB2_9FIRM</name>
<sequence>MKKPLLVLTVCFLLITVLSINMSFAKDMYNPEDITCFYYSDRSDYRESWLEGVEKSVSKLLEKYDDKVYVKQYSSFDELKEYFVRDDTNSTFYDPEIIDKNISLRYAYRINRSSDVFEAIFVDCEEK</sequence>
<keyword evidence="2" id="KW-1185">Reference proteome</keyword>
<accession>A0ABT1SEB2</accession>
<dbReference type="EMBL" id="JANGAC010000015">
    <property type="protein sequence ID" value="MCQ4924808.1"/>
    <property type="molecule type" value="Genomic_DNA"/>
</dbReference>
<dbReference type="RefSeq" id="WP_256312398.1">
    <property type="nucleotide sequence ID" value="NZ_JANGAC010000015.1"/>
</dbReference>
<comment type="caution">
    <text evidence="1">The sequence shown here is derived from an EMBL/GenBank/DDBJ whole genome shotgun (WGS) entry which is preliminary data.</text>
</comment>
<gene>
    <name evidence="1" type="ORF">NE686_17030</name>
</gene>
<reference evidence="1 2" key="1">
    <citation type="submission" date="2022-06" db="EMBL/GenBank/DDBJ databases">
        <title>Isolation of gut microbiota from human fecal samples.</title>
        <authorList>
            <person name="Pamer E.G."/>
            <person name="Barat B."/>
            <person name="Waligurski E."/>
            <person name="Medina S."/>
            <person name="Paddock L."/>
            <person name="Mostad J."/>
        </authorList>
    </citation>
    <scope>NUCLEOTIDE SEQUENCE [LARGE SCALE GENOMIC DNA]</scope>
    <source>
        <strain evidence="1 2">DFI.7.95</strain>
    </source>
</reference>
<organism evidence="1 2">
    <name type="scientific">Tissierella carlieri</name>
    <dbReference type="NCBI Taxonomy" id="689904"/>
    <lineage>
        <taxon>Bacteria</taxon>
        <taxon>Bacillati</taxon>
        <taxon>Bacillota</taxon>
        <taxon>Tissierellia</taxon>
        <taxon>Tissierellales</taxon>
        <taxon>Tissierellaceae</taxon>
        <taxon>Tissierella</taxon>
    </lineage>
</organism>
<protein>
    <submittedName>
        <fullName evidence="1">Uncharacterized protein</fullName>
    </submittedName>
</protein>
<evidence type="ECO:0000313" key="2">
    <source>
        <dbReference type="Proteomes" id="UP001524478"/>
    </source>
</evidence>